<evidence type="ECO:0000256" key="1">
    <source>
        <dbReference type="SAM" id="MobiDB-lite"/>
    </source>
</evidence>
<feature type="compositionally biased region" description="Basic and acidic residues" evidence="1">
    <location>
        <begin position="85"/>
        <end position="100"/>
    </location>
</feature>
<keyword evidence="2" id="KW-0732">Signal</keyword>
<proteinExistence type="predicted"/>
<dbReference type="PATRIC" id="fig|1121015.4.peg.2176"/>
<dbReference type="AlphaFoldDB" id="A0A091AVF4"/>
<dbReference type="RefSeq" id="WP_022970346.1">
    <property type="nucleotide sequence ID" value="NZ_ATVD01000006.1"/>
</dbReference>
<evidence type="ECO:0008006" key="5">
    <source>
        <dbReference type="Google" id="ProtNLM"/>
    </source>
</evidence>
<organism evidence="3 4">
    <name type="scientific">Arenimonas oryziterrae DSM 21050 = YC6267</name>
    <dbReference type="NCBI Taxonomy" id="1121015"/>
    <lineage>
        <taxon>Bacteria</taxon>
        <taxon>Pseudomonadati</taxon>
        <taxon>Pseudomonadota</taxon>
        <taxon>Gammaproteobacteria</taxon>
        <taxon>Lysobacterales</taxon>
        <taxon>Lysobacteraceae</taxon>
        <taxon>Arenimonas</taxon>
    </lineage>
</organism>
<dbReference type="Proteomes" id="UP000029385">
    <property type="component" value="Unassembled WGS sequence"/>
</dbReference>
<dbReference type="OrthoDB" id="5966765at2"/>
<evidence type="ECO:0000313" key="3">
    <source>
        <dbReference type="EMBL" id="KFN42654.1"/>
    </source>
</evidence>
<sequence length="128" mass="14109">MTPTLRPLLILLVSGALLAFGDARAQQQPAPVKPERNEQPQRRDADLQGSVRRVERQTGGEVLRAEPMQRDGREVYRLKVLTSDGRVRVMQDDPQQRRQDPPQGGRRGGGKPKSDAGSDDSGDDASQL</sequence>
<evidence type="ECO:0000313" key="4">
    <source>
        <dbReference type="Proteomes" id="UP000029385"/>
    </source>
</evidence>
<feature type="signal peptide" evidence="2">
    <location>
        <begin position="1"/>
        <end position="25"/>
    </location>
</feature>
<feature type="compositionally biased region" description="Basic and acidic residues" evidence="1">
    <location>
        <begin position="33"/>
        <end position="77"/>
    </location>
</feature>
<feature type="region of interest" description="Disordered" evidence="1">
    <location>
        <begin position="25"/>
        <end position="128"/>
    </location>
</feature>
<dbReference type="EMBL" id="AVCI01000009">
    <property type="protein sequence ID" value="KFN42654.1"/>
    <property type="molecule type" value="Genomic_DNA"/>
</dbReference>
<accession>A0A091AVF4</accession>
<gene>
    <name evidence="3" type="ORF">N789_13520</name>
</gene>
<comment type="caution">
    <text evidence="3">The sequence shown here is derived from an EMBL/GenBank/DDBJ whole genome shotgun (WGS) entry which is preliminary data.</text>
</comment>
<dbReference type="eggNOG" id="ENOG50317J7">
    <property type="taxonomic scope" value="Bacteria"/>
</dbReference>
<evidence type="ECO:0000256" key="2">
    <source>
        <dbReference type="SAM" id="SignalP"/>
    </source>
</evidence>
<feature type="compositionally biased region" description="Acidic residues" evidence="1">
    <location>
        <begin position="117"/>
        <end position="128"/>
    </location>
</feature>
<protein>
    <recommendedName>
        <fullName evidence="5">PepSY domain-containing protein</fullName>
    </recommendedName>
</protein>
<name>A0A091AVF4_9GAMM</name>
<dbReference type="STRING" id="1121015.GCA_000420545_02748"/>
<keyword evidence="4" id="KW-1185">Reference proteome</keyword>
<reference evidence="3 4" key="1">
    <citation type="submission" date="2013-09" db="EMBL/GenBank/DDBJ databases">
        <title>Genome sequencing of Arenimonas oryziterrae.</title>
        <authorList>
            <person name="Chen F."/>
            <person name="Wang G."/>
        </authorList>
    </citation>
    <scope>NUCLEOTIDE SEQUENCE [LARGE SCALE GENOMIC DNA]</scope>
    <source>
        <strain evidence="3 4">YC6267</strain>
    </source>
</reference>
<feature type="chain" id="PRO_5001870581" description="PepSY domain-containing protein" evidence="2">
    <location>
        <begin position="26"/>
        <end position="128"/>
    </location>
</feature>